<keyword evidence="2" id="KW-1185">Reference proteome</keyword>
<organism evidence="1 2">
    <name type="scientific">Auriscalpium vulgare</name>
    <dbReference type="NCBI Taxonomy" id="40419"/>
    <lineage>
        <taxon>Eukaryota</taxon>
        <taxon>Fungi</taxon>
        <taxon>Dikarya</taxon>
        <taxon>Basidiomycota</taxon>
        <taxon>Agaricomycotina</taxon>
        <taxon>Agaricomycetes</taxon>
        <taxon>Russulales</taxon>
        <taxon>Auriscalpiaceae</taxon>
        <taxon>Auriscalpium</taxon>
    </lineage>
</organism>
<evidence type="ECO:0000313" key="1">
    <source>
        <dbReference type="EMBL" id="KAI0038058.1"/>
    </source>
</evidence>
<sequence>MVSGTRAKASAATSRPGELRILTQEEYDALTPAEKGSYTKALRKQGKENDALHNNKTGAKGARKRAPTTTALDDNAGKKKRPDAPFSSRGRHGGDAETFDTAPNNLPADGETNEYHRAAGEDAVHPDDEDSDDEGAERRAAVALGKRRQLPRQYSSEDEDDAQADAESGEDENEWAEAAPKVFTKSQKAKYQSSLPKWKASGVEEALNVRGAVPVVVDNFNSDNDDIEVVNNTRNRAREQAAQPAASGPGGAAITAIAPTAIDAAALIAIASVATPVASTSAAAAIARPPRARIIKPSGAHIASATMPLSVVAPTVPIVPIAAPAIVPVASAAVATSTAIVASTAIAASTVAAPVTSTAITAQASATLAPSIPLASTPVASAASSASAVAVPVTSTTVAANAGGAPAPIASTITAPVTGTTGTGTTIASTGTTIASTAGASASLAAPAGAGAGGGQVWPEDTDVVQPEGKQGHMAMKPQTKRVQAVLKQAMKIDLPFKLFFQNAYPQPLERAAYFRGVLTTAAEAVGDTDIASRLQHEKGYAAVLAKIPEARMSNLRGKLKDAADAVVPGAYKINEFPPDRHVRIVKWLLAEEDHLYIFPGDAKDSTYDDALPFCHPSIIAVIRMVFFGPKALAEFPTALFRGEDGVLRLPTAMVAASAAAVEAGLRGYMLGRDAAQVDFAGNQFFRSYMDHVATFQSLDLVTLNALLARLFAAASGVEAVDDAGTGAMAVGTSNRHVNAARVAQALAAA</sequence>
<dbReference type="Proteomes" id="UP000814033">
    <property type="component" value="Unassembled WGS sequence"/>
</dbReference>
<accession>A0ACB8R238</accession>
<reference evidence="1" key="2">
    <citation type="journal article" date="2022" name="New Phytol.">
        <title>Evolutionary transition to the ectomycorrhizal habit in the genomes of a hyperdiverse lineage of mushroom-forming fungi.</title>
        <authorList>
            <person name="Looney B."/>
            <person name="Miyauchi S."/>
            <person name="Morin E."/>
            <person name="Drula E."/>
            <person name="Courty P.E."/>
            <person name="Kohler A."/>
            <person name="Kuo A."/>
            <person name="LaButti K."/>
            <person name="Pangilinan J."/>
            <person name="Lipzen A."/>
            <person name="Riley R."/>
            <person name="Andreopoulos W."/>
            <person name="He G."/>
            <person name="Johnson J."/>
            <person name="Nolan M."/>
            <person name="Tritt A."/>
            <person name="Barry K.W."/>
            <person name="Grigoriev I.V."/>
            <person name="Nagy L.G."/>
            <person name="Hibbett D."/>
            <person name="Henrissat B."/>
            <person name="Matheny P.B."/>
            <person name="Labbe J."/>
            <person name="Martin F.M."/>
        </authorList>
    </citation>
    <scope>NUCLEOTIDE SEQUENCE</scope>
    <source>
        <strain evidence="1">FP105234-sp</strain>
    </source>
</reference>
<comment type="caution">
    <text evidence="1">The sequence shown here is derived from an EMBL/GenBank/DDBJ whole genome shotgun (WGS) entry which is preliminary data.</text>
</comment>
<reference evidence="1" key="1">
    <citation type="submission" date="2021-02" db="EMBL/GenBank/DDBJ databases">
        <authorList>
            <consortium name="DOE Joint Genome Institute"/>
            <person name="Ahrendt S."/>
            <person name="Looney B.P."/>
            <person name="Miyauchi S."/>
            <person name="Morin E."/>
            <person name="Drula E."/>
            <person name="Courty P.E."/>
            <person name="Chicoki N."/>
            <person name="Fauchery L."/>
            <person name="Kohler A."/>
            <person name="Kuo A."/>
            <person name="Labutti K."/>
            <person name="Pangilinan J."/>
            <person name="Lipzen A."/>
            <person name="Riley R."/>
            <person name="Andreopoulos W."/>
            <person name="He G."/>
            <person name="Johnson J."/>
            <person name="Barry K.W."/>
            <person name="Grigoriev I.V."/>
            <person name="Nagy L."/>
            <person name="Hibbett D."/>
            <person name="Henrissat B."/>
            <person name="Matheny P.B."/>
            <person name="Labbe J."/>
            <person name="Martin F."/>
        </authorList>
    </citation>
    <scope>NUCLEOTIDE SEQUENCE</scope>
    <source>
        <strain evidence="1">FP105234-sp</strain>
    </source>
</reference>
<evidence type="ECO:0000313" key="2">
    <source>
        <dbReference type="Proteomes" id="UP000814033"/>
    </source>
</evidence>
<gene>
    <name evidence="1" type="ORF">FA95DRAFT_1613665</name>
</gene>
<proteinExistence type="predicted"/>
<protein>
    <submittedName>
        <fullName evidence="1">Uncharacterized protein</fullName>
    </submittedName>
</protein>
<dbReference type="EMBL" id="MU276606">
    <property type="protein sequence ID" value="KAI0038058.1"/>
    <property type="molecule type" value="Genomic_DNA"/>
</dbReference>
<name>A0ACB8R238_9AGAM</name>